<name>A0A3G2T7Z2_9GAMM</name>
<dbReference type="EMBL" id="CP033133">
    <property type="protein sequence ID" value="AYO56261.1"/>
    <property type="molecule type" value="Genomic_DNA"/>
</dbReference>
<dbReference type="AlphaFoldDB" id="A0A3G2T7Z2"/>
<evidence type="ECO:0000313" key="2">
    <source>
        <dbReference type="EMBL" id="AYO56261.1"/>
    </source>
</evidence>
<dbReference type="PIRSF" id="PIRSF037442">
    <property type="entry name" value="UCP037442_abhydr"/>
    <property type="match status" value="1"/>
</dbReference>
<feature type="domain" description="AB hydrolase-1" evidence="1">
    <location>
        <begin position="54"/>
        <end position="265"/>
    </location>
</feature>
<evidence type="ECO:0000313" key="3">
    <source>
        <dbReference type="Proteomes" id="UP000279962"/>
    </source>
</evidence>
<dbReference type="SUPFAM" id="SSF53474">
    <property type="entry name" value="alpha/beta-Hydrolases"/>
    <property type="match status" value="1"/>
</dbReference>
<proteinExistence type="predicted"/>
<dbReference type="Pfam" id="PF12697">
    <property type="entry name" value="Abhydrolase_6"/>
    <property type="match status" value="1"/>
</dbReference>
<keyword evidence="2" id="KW-0378">Hydrolase</keyword>
<sequence length="308" mass="34904">MQNVKHQTGTDASSKTDFANENSVNAQAVTFKALDGYELNGTLYSPTHPSTAKIVLASATGVPQAFYRRFSEYATQLGYEVLTFDYRGIGKSAPRHLKGFQMSYLDWGKLDLAGAIDYLYDEYSPLFLVGHSYGGQALGLTPNHQKVTAMYCFGTGAGWHGYMPFKEKIKVQAIWNIVFPPMVAVTGYLPWSKLNMGADLPKGVYQQWRKWCKNPTYFFADPEQHELHEQYAQVKTPIYAVAALDDDWALPSSRYAFMQHYKNAPMHFINISADEFGLKQIGHMGYFRKDSEQIWDKMLNTFTTLIAD</sequence>
<dbReference type="Proteomes" id="UP000279962">
    <property type="component" value="Chromosome"/>
</dbReference>
<dbReference type="InterPro" id="IPR017208">
    <property type="entry name" value="UCP037442_abhydr"/>
</dbReference>
<gene>
    <name evidence="2" type="ORF">CDG68_07375</name>
</gene>
<dbReference type="RefSeq" id="WP_087552903.1">
    <property type="nucleotide sequence ID" value="NZ_CP033133.1"/>
</dbReference>
<accession>A0A3G2T7Z2</accession>
<reference evidence="2 3" key="1">
    <citation type="submission" date="2018-10" db="EMBL/GenBank/DDBJ databases">
        <title>The complete genome of Acinetobacter wuhouensis strain WCHAW010062.</title>
        <authorList>
            <person name="Hu Y."/>
            <person name="Long H."/>
            <person name="Feng Y."/>
            <person name="Zong Z."/>
        </authorList>
    </citation>
    <scope>NUCLEOTIDE SEQUENCE [LARGE SCALE GENOMIC DNA]</scope>
    <source>
        <strain evidence="2 3">WCHAW010062</strain>
    </source>
</reference>
<protein>
    <submittedName>
        <fullName evidence="2">Alpha/beta fold hydrolase</fullName>
    </submittedName>
</protein>
<dbReference type="InterPro" id="IPR029058">
    <property type="entry name" value="AB_hydrolase_fold"/>
</dbReference>
<organism evidence="2 3">
    <name type="scientific">Acinetobacter wuhouensis</name>
    <dbReference type="NCBI Taxonomy" id="1879050"/>
    <lineage>
        <taxon>Bacteria</taxon>
        <taxon>Pseudomonadati</taxon>
        <taxon>Pseudomonadota</taxon>
        <taxon>Gammaproteobacteria</taxon>
        <taxon>Moraxellales</taxon>
        <taxon>Moraxellaceae</taxon>
        <taxon>Acinetobacter</taxon>
    </lineage>
</organism>
<dbReference type="GO" id="GO:0016787">
    <property type="term" value="F:hydrolase activity"/>
    <property type="evidence" value="ECO:0007669"/>
    <property type="project" value="UniProtKB-KW"/>
</dbReference>
<dbReference type="InterPro" id="IPR000073">
    <property type="entry name" value="AB_hydrolase_1"/>
</dbReference>
<dbReference type="Gene3D" id="3.40.50.1820">
    <property type="entry name" value="alpha/beta hydrolase"/>
    <property type="match status" value="1"/>
</dbReference>
<evidence type="ECO:0000259" key="1">
    <source>
        <dbReference type="Pfam" id="PF12697"/>
    </source>
</evidence>